<gene>
    <name evidence="3" type="ORF">EAH86_02465</name>
</gene>
<dbReference type="NCBIfam" id="NF001270">
    <property type="entry name" value="PRK00228.2-2"/>
    <property type="match status" value="1"/>
</dbReference>
<protein>
    <recommendedName>
        <fullName evidence="2">UPF0301 protein EAH86_02465</fullName>
    </recommendedName>
</protein>
<evidence type="ECO:0000256" key="1">
    <source>
        <dbReference type="ARBA" id="ARBA00009600"/>
    </source>
</evidence>
<dbReference type="RefSeq" id="WP_140737017.1">
    <property type="nucleotide sequence ID" value="NZ_RCZM01000001.1"/>
</dbReference>
<comment type="caution">
    <text evidence="3">The sequence shown here is derived from an EMBL/GenBank/DDBJ whole genome shotgun (WGS) entry which is preliminary data.</text>
</comment>
<dbReference type="HAMAP" id="MF_00758">
    <property type="entry name" value="UPF0301"/>
    <property type="match status" value="1"/>
</dbReference>
<name>A0A502D5U9_9MICO</name>
<evidence type="ECO:0000313" key="4">
    <source>
        <dbReference type="Proteomes" id="UP000317722"/>
    </source>
</evidence>
<reference evidence="3 4" key="1">
    <citation type="journal article" date="2019" name="Environ. Microbiol.">
        <title>Species interactions and distinct microbial communities in high Arctic permafrost affected cryosols are associated with the CH4 and CO2 gas fluxes.</title>
        <authorList>
            <person name="Altshuler I."/>
            <person name="Hamel J."/>
            <person name="Turney S."/>
            <person name="Magnuson E."/>
            <person name="Levesque R."/>
            <person name="Greer C."/>
            <person name="Whyte L.G."/>
        </authorList>
    </citation>
    <scope>NUCLEOTIDE SEQUENCE [LARGE SCALE GENOMIC DNA]</scope>
    <source>
        <strain evidence="3 4">S9.3A</strain>
    </source>
</reference>
<evidence type="ECO:0000313" key="3">
    <source>
        <dbReference type="EMBL" id="TPG19371.1"/>
    </source>
</evidence>
<accession>A0A502D5U9</accession>
<evidence type="ECO:0000256" key="2">
    <source>
        <dbReference type="HAMAP-Rule" id="MF_00758"/>
    </source>
</evidence>
<dbReference type="Proteomes" id="UP000317722">
    <property type="component" value="Unassembled WGS sequence"/>
</dbReference>
<dbReference type="EMBL" id="RCZM01000001">
    <property type="protein sequence ID" value="TPG19371.1"/>
    <property type="molecule type" value="Genomic_DNA"/>
</dbReference>
<dbReference type="PANTHER" id="PTHR30327:SF1">
    <property type="entry name" value="UPF0301 PROTEIN YQGE"/>
    <property type="match status" value="1"/>
</dbReference>
<keyword evidence="4" id="KW-1185">Reference proteome</keyword>
<dbReference type="Pfam" id="PF02622">
    <property type="entry name" value="DUF179"/>
    <property type="match status" value="1"/>
</dbReference>
<proteinExistence type="inferred from homology"/>
<dbReference type="Gene3D" id="3.40.1740.10">
    <property type="entry name" value="VC0467-like"/>
    <property type="match status" value="1"/>
</dbReference>
<sequence length="188" mass="20150">MGDVETTDLSGNLLVATPQIVDGVFCRSVVLLLHHDAEGAQGVVLNRPMDARVDAVLPDWQAHATAPSVLFEGGPVGLDSALGLVTVPGDVEPLGVKRLFRGLGLVDLDTPPAIVVPEVAGLRIFAGYAGWSPGQLEEEVASGSWYVVESEGRDAFDADPEQLWTRVLRRQRDHLAFVATFPTDPEMN</sequence>
<dbReference type="GO" id="GO:0005829">
    <property type="term" value="C:cytosol"/>
    <property type="evidence" value="ECO:0007669"/>
    <property type="project" value="TreeGrafter"/>
</dbReference>
<dbReference type="OrthoDB" id="9807486at2"/>
<dbReference type="InterPro" id="IPR003774">
    <property type="entry name" value="AlgH-like"/>
</dbReference>
<dbReference type="PANTHER" id="PTHR30327">
    <property type="entry name" value="UNCHARACTERIZED PROTEIN YQGE"/>
    <property type="match status" value="1"/>
</dbReference>
<dbReference type="SUPFAM" id="SSF143456">
    <property type="entry name" value="VC0467-like"/>
    <property type="match status" value="1"/>
</dbReference>
<organism evidence="3 4">
    <name type="scientific">Pedococcus bigeumensis</name>
    <dbReference type="NCBI Taxonomy" id="433644"/>
    <lineage>
        <taxon>Bacteria</taxon>
        <taxon>Bacillati</taxon>
        <taxon>Actinomycetota</taxon>
        <taxon>Actinomycetes</taxon>
        <taxon>Micrococcales</taxon>
        <taxon>Intrasporangiaceae</taxon>
        <taxon>Pedococcus</taxon>
    </lineage>
</organism>
<dbReference type="AlphaFoldDB" id="A0A502D5U9"/>
<comment type="similarity">
    <text evidence="1 2">Belongs to the UPF0301 (AlgH) family.</text>
</comment>